<proteinExistence type="predicted"/>
<reference evidence="2" key="1">
    <citation type="journal article" date="2018" name="BMC Genomics">
        <title>Genomic insights into host adaptation between the wheat stripe rust pathogen (Puccinia striiformis f. sp. tritici) and the barley stripe rust pathogen (Puccinia striiformis f. sp. hordei).</title>
        <authorList>
            <person name="Xia C."/>
            <person name="Wang M."/>
            <person name="Yin C."/>
            <person name="Cornejo O.E."/>
            <person name="Hulbert S.H."/>
            <person name="Chen X."/>
        </authorList>
    </citation>
    <scope>NUCLEOTIDE SEQUENCE [LARGE SCALE GENOMIC DNA]</scope>
    <source>
        <strain evidence="2">93-210</strain>
    </source>
</reference>
<gene>
    <name evidence="1" type="ORF">MJO28_002874</name>
</gene>
<comment type="caution">
    <text evidence="1">The sequence shown here is derived from an EMBL/GenBank/DDBJ whole genome shotgun (WGS) entry which is preliminary data.</text>
</comment>
<protein>
    <submittedName>
        <fullName evidence="1">Uncharacterized protein</fullName>
    </submittedName>
</protein>
<dbReference type="EMBL" id="CM045867">
    <property type="protein sequence ID" value="KAI7959083.1"/>
    <property type="molecule type" value="Genomic_DNA"/>
</dbReference>
<name>A0ACC0ES98_9BASI</name>
<keyword evidence="2" id="KW-1185">Reference proteome</keyword>
<evidence type="ECO:0000313" key="2">
    <source>
        <dbReference type="Proteomes" id="UP001060170"/>
    </source>
</evidence>
<accession>A0ACC0ES98</accession>
<reference evidence="1 2" key="3">
    <citation type="journal article" date="2022" name="Microbiol. Spectr.">
        <title>Folding features and dynamics of 3D genome architecture in plant fungal pathogens.</title>
        <authorList>
            <person name="Xia C."/>
        </authorList>
    </citation>
    <scope>NUCLEOTIDE SEQUENCE [LARGE SCALE GENOMIC DNA]</scope>
    <source>
        <strain evidence="1 2">93-210</strain>
    </source>
</reference>
<evidence type="ECO:0000313" key="1">
    <source>
        <dbReference type="EMBL" id="KAI7959083.1"/>
    </source>
</evidence>
<reference evidence="2" key="2">
    <citation type="journal article" date="2018" name="Mol. Plant Microbe Interact.">
        <title>Genome sequence resources for the wheat stripe rust pathogen (Puccinia striiformis f. sp. tritici) and the barley stripe rust pathogen (Puccinia striiformis f. sp. hordei).</title>
        <authorList>
            <person name="Xia C."/>
            <person name="Wang M."/>
            <person name="Yin C."/>
            <person name="Cornejo O.E."/>
            <person name="Hulbert S.H."/>
            <person name="Chen X."/>
        </authorList>
    </citation>
    <scope>NUCLEOTIDE SEQUENCE [LARGE SCALE GENOMIC DNA]</scope>
    <source>
        <strain evidence="2">93-210</strain>
    </source>
</reference>
<dbReference type="Proteomes" id="UP001060170">
    <property type="component" value="Chromosome 3"/>
</dbReference>
<organism evidence="1 2">
    <name type="scientific">Puccinia striiformis f. sp. tritici</name>
    <dbReference type="NCBI Taxonomy" id="168172"/>
    <lineage>
        <taxon>Eukaryota</taxon>
        <taxon>Fungi</taxon>
        <taxon>Dikarya</taxon>
        <taxon>Basidiomycota</taxon>
        <taxon>Pucciniomycotina</taxon>
        <taxon>Pucciniomycetes</taxon>
        <taxon>Pucciniales</taxon>
        <taxon>Pucciniaceae</taxon>
        <taxon>Puccinia</taxon>
    </lineage>
</organism>
<sequence>MPAGDRSGSVPIILHPVPHRAHQPHLSMGQKDPLDAELNDDPGKALAVINFHSPGEVAIATTGGSSEN</sequence>